<sequence>MQTFKSGDIVRVPFPYTDRNTRQHRPALVISDGAIGEDANLLWVLMITSAENKSWVGDVFIPHHAESGLPVASVIRPLKIATIEAAHADKLGQVAMETLNDVRRVVASILSK</sequence>
<reference evidence="1 2" key="1">
    <citation type="submission" date="2018-02" db="EMBL/GenBank/DDBJ databases">
        <title>The draft genome of Phyllobacterium myrsinacearum DSM5892.</title>
        <authorList>
            <person name="Li L."/>
            <person name="Liu L."/>
            <person name="Zhang X."/>
            <person name="Wang T."/>
        </authorList>
    </citation>
    <scope>NUCLEOTIDE SEQUENCE [LARGE SCALE GENOMIC DNA]</scope>
    <source>
        <strain evidence="1 2">DSM 5892</strain>
    </source>
</reference>
<dbReference type="SUPFAM" id="SSF50118">
    <property type="entry name" value="Cell growth inhibitor/plasmid maintenance toxic component"/>
    <property type="match status" value="1"/>
</dbReference>
<dbReference type="Proteomes" id="UP000238563">
    <property type="component" value="Unassembled WGS sequence"/>
</dbReference>
<dbReference type="InterPro" id="IPR003477">
    <property type="entry name" value="PemK-like"/>
</dbReference>
<dbReference type="OrthoDB" id="9813449at2"/>
<dbReference type="InterPro" id="IPR011067">
    <property type="entry name" value="Plasmid_toxin/cell-grow_inhib"/>
</dbReference>
<gene>
    <name evidence="1" type="ORF">C5750_10040</name>
</gene>
<keyword evidence="2" id="KW-1185">Reference proteome</keyword>
<dbReference type="RefSeq" id="WP_105733707.1">
    <property type="nucleotide sequence ID" value="NZ_PVBT01000002.1"/>
</dbReference>
<dbReference type="GO" id="GO:0003677">
    <property type="term" value="F:DNA binding"/>
    <property type="evidence" value="ECO:0007669"/>
    <property type="project" value="InterPro"/>
</dbReference>
<dbReference type="Gene3D" id="2.30.30.110">
    <property type="match status" value="1"/>
</dbReference>
<comment type="caution">
    <text evidence="1">The sequence shown here is derived from an EMBL/GenBank/DDBJ whole genome shotgun (WGS) entry which is preliminary data.</text>
</comment>
<protein>
    <submittedName>
        <fullName evidence="1">Growth inhibitor PemK</fullName>
    </submittedName>
</protein>
<dbReference type="Pfam" id="PF02452">
    <property type="entry name" value="PemK_toxin"/>
    <property type="match status" value="1"/>
</dbReference>
<proteinExistence type="predicted"/>
<dbReference type="AlphaFoldDB" id="A0A2S9JQG4"/>
<organism evidence="1 2">
    <name type="scientific">Phyllobacterium myrsinacearum</name>
    <dbReference type="NCBI Taxonomy" id="28101"/>
    <lineage>
        <taxon>Bacteria</taxon>
        <taxon>Pseudomonadati</taxon>
        <taxon>Pseudomonadota</taxon>
        <taxon>Alphaproteobacteria</taxon>
        <taxon>Hyphomicrobiales</taxon>
        <taxon>Phyllobacteriaceae</taxon>
        <taxon>Phyllobacterium</taxon>
    </lineage>
</organism>
<evidence type="ECO:0000313" key="2">
    <source>
        <dbReference type="Proteomes" id="UP000238563"/>
    </source>
</evidence>
<evidence type="ECO:0000313" key="1">
    <source>
        <dbReference type="EMBL" id="PRD55478.1"/>
    </source>
</evidence>
<accession>A0A2S9JQG4</accession>
<name>A0A2S9JQG4_9HYPH</name>
<dbReference type="EMBL" id="PVBT01000002">
    <property type="protein sequence ID" value="PRD55478.1"/>
    <property type="molecule type" value="Genomic_DNA"/>
</dbReference>